<reference evidence="2 3" key="1">
    <citation type="submission" date="2019-08" db="EMBL/GenBank/DDBJ databases">
        <authorList>
            <person name="Guy L."/>
        </authorList>
    </citation>
    <scope>NUCLEOTIDE SEQUENCE [LARGE SCALE GENOMIC DNA]</scope>
    <source>
        <strain evidence="2 3">SGT-108</strain>
    </source>
</reference>
<organism evidence="2 3">
    <name type="scientific">Aquicella siphonis</name>
    <dbReference type="NCBI Taxonomy" id="254247"/>
    <lineage>
        <taxon>Bacteria</taxon>
        <taxon>Pseudomonadati</taxon>
        <taxon>Pseudomonadota</taxon>
        <taxon>Gammaproteobacteria</taxon>
        <taxon>Legionellales</taxon>
        <taxon>Coxiellaceae</taxon>
        <taxon>Aquicella</taxon>
    </lineage>
</organism>
<feature type="chain" id="PRO_5022676258" evidence="1">
    <location>
        <begin position="26"/>
        <end position="322"/>
    </location>
</feature>
<proteinExistence type="predicted"/>
<feature type="signal peptide" evidence="1">
    <location>
        <begin position="1"/>
        <end position="25"/>
    </location>
</feature>
<accession>A0A5E4PDD2</accession>
<dbReference type="Proteomes" id="UP000324194">
    <property type="component" value="Chromosome 1"/>
</dbReference>
<dbReference type="InterPro" id="IPR011250">
    <property type="entry name" value="OMP/PagP_B-barrel"/>
</dbReference>
<evidence type="ECO:0000313" key="2">
    <source>
        <dbReference type="EMBL" id="VVC74774.1"/>
    </source>
</evidence>
<evidence type="ECO:0000256" key="1">
    <source>
        <dbReference type="SAM" id="SignalP"/>
    </source>
</evidence>
<dbReference type="SUPFAM" id="SSF56925">
    <property type="entry name" value="OMPA-like"/>
    <property type="match status" value="1"/>
</dbReference>
<dbReference type="EMBL" id="LR699119">
    <property type="protein sequence ID" value="VVC74774.1"/>
    <property type="molecule type" value="Genomic_DNA"/>
</dbReference>
<dbReference type="AlphaFoldDB" id="A0A5E4PDD2"/>
<keyword evidence="1" id="KW-0732">Signal</keyword>
<sequence length="322" mass="33840">MELKPTFKLSLIFLLAAAPASMVLAQPSDASPCSFSGFTLGVGLGATTLMSDLSSTTAGVSELPAIDIIIPALAPLNPTPGNTVNNYARANTYKYGVMGNIFVGYGYVFDNHAYLGGELGLNFLGANDATLKNTTTTNTTMTVTDSGQEAFGTGNYANSLFTKTKATRNSVEPFLDLKAGFLITPTALVYLRGGINYNTFKVKTEGSFNAAGNTSYSYNDGIETGASSTSTTSAFTASRKKSEIGYRAGIGMEVMVTPAFGVGADYVYSFYRTVKASSNTSSSDVACDIYEGCQVVGANMTNSSKANLSDQQVTAQLIYHFG</sequence>
<name>A0A5E4PDD2_9COXI</name>
<gene>
    <name evidence="2" type="ORF">AQUSIP_00460</name>
</gene>
<keyword evidence="3" id="KW-1185">Reference proteome</keyword>
<evidence type="ECO:0000313" key="3">
    <source>
        <dbReference type="Proteomes" id="UP000324194"/>
    </source>
</evidence>
<dbReference type="RefSeq" id="WP_172622671.1">
    <property type="nucleotide sequence ID" value="NZ_LR699119.1"/>
</dbReference>
<dbReference type="KEGG" id="asip:AQUSIP_00460"/>
<protein>
    <submittedName>
        <fullName evidence="2">Uncharacterized protein</fullName>
    </submittedName>
</protein>